<keyword evidence="3" id="KW-1185">Reference proteome</keyword>
<reference evidence="3" key="1">
    <citation type="submission" date="2020-06" db="EMBL/GenBank/DDBJ databases">
        <title>A chromosome-scale genome assembly of Talaromyces rugulosus W13939.</title>
        <authorList>
            <person name="Wang B."/>
            <person name="Guo L."/>
            <person name="Ye K."/>
            <person name="Wang L."/>
        </authorList>
    </citation>
    <scope>NUCLEOTIDE SEQUENCE [LARGE SCALE GENOMIC DNA]</scope>
    <source>
        <strain evidence="3">W13939</strain>
    </source>
</reference>
<feature type="region of interest" description="Disordered" evidence="1">
    <location>
        <begin position="71"/>
        <end position="91"/>
    </location>
</feature>
<gene>
    <name evidence="2" type="ORF">TRUGW13939_05401</name>
</gene>
<evidence type="ECO:0000313" key="2">
    <source>
        <dbReference type="EMBL" id="QKX58279.1"/>
    </source>
</evidence>
<dbReference type="GeneID" id="55992898"/>
<evidence type="ECO:0000313" key="3">
    <source>
        <dbReference type="Proteomes" id="UP000509510"/>
    </source>
</evidence>
<evidence type="ECO:0000256" key="1">
    <source>
        <dbReference type="SAM" id="MobiDB-lite"/>
    </source>
</evidence>
<protein>
    <submittedName>
        <fullName evidence="2">Uncharacterized protein</fullName>
    </submittedName>
</protein>
<dbReference type="KEGG" id="trg:TRUGW13939_05401"/>
<sequence>MGLLVPADSEELRGVILFVGLDIQPVCNVRGDGDTKDISIATREGYGFVRPVPSIDEKGVKRDVKRDVEDVEMEDVEMEDAEEDVEMMDVT</sequence>
<dbReference type="EMBL" id="CP055900">
    <property type="protein sequence ID" value="QKX58279.1"/>
    <property type="molecule type" value="Genomic_DNA"/>
</dbReference>
<accession>A0A7H8QW90</accession>
<name>A0A7H8QW90_TALRU</name>
<organism evidence="2 3">
    <name type="scientific">Talaromyces rugulosus</name>
    <name type="common">Penicillium rugulosum</name>
    <dbReference type="NCBI Taxonomy" id="121627"/>
    <lineage>
        <taxon>Eukaryota</taxon>
        <taxon>Fungi</taxon>
        <taxon>Dikarya</taxon>
        <taxon>Ascomycota</taxon>
        <taxon>Pezizomycotina</taxon>
        <taxon>Eurotiomycetes</taxon>
        <taxon>Eurotiomycetidae</taxon>
        <taxon>Eurotiales</taxon>
        <taxon>Trichocomaceae</taxon>
        <taxon>Talaromyces</taxon>
        <taxon>Talaromyces sect. Islandici</taxon>
    </lineage>
</organism>
<dbReference type="AlphaFoldDB" id="A0A7H8QW90"/>
<proteinExistence type="predicted"/>
<dbReference type="RefSeq" id="XP_035344457.1">
    <property type="nucleotide sequence ID" value="XM_035488564.1"/>
</dbReference>
<dbReference type="Proteomes" id="UP000509510">
    <property type="component" value="Chromosome III"/>
</dbReference>